<reference evidence="2 3" key="1">
    <citation type="submission" date="2021-06" db="EMBL/GenBank/DDBJ databases">
        <title>Rhodobacteraceae bacterium strain HSP-20.</title>
        <authorList>
            <person name="Chen W.-M."/>
        </authorList>
    </citation>
    <scope>NUCLEOTIDE SEQUENCE [LARGE SCALE GENOMIC DNA]</scope>
    <source>
        <strain evidence="2 3">HSP-20</strain>
    </source>
</reference>
<feature type="transmembrane region" description="Helical" evidence="1">
    <location>
        <begin position="21"/>
        <end position="42"/>
    </location>
</feature>
<dbReference type="RefSeq" id="WP_217765600.1">
    <property type="nucleotide sequence ID" value="NZ_JAAATX020000007.1"/>
</dbReference>
<evidence type="ECO:0000313" key="3">
    <source>
        <dbReference type="Proteomes" id="UP000731907"/>
    </source>
</evidence>
<evidence type="ECO:0000313" key="2">
    <source>
        <dbReference type="EMBL" id="MBU9698434.1"/>
    </source>
</evidence>
<organism evidence="2 3">
    <name type="scientific">Paragemmobacter amnigenus</name>
    <dbReference type="NCBI Taxonomy" id="2852097"/>
    <lineage>
        <taxon>Bacteria</taxon>
        <taxon>Pseudomonadati</taxon>
        <taxon>Pseudomonadota</taxon>
        <taxon>Alphaproteobacteria</taxon>
        <taxon>Rhodobacterales</taxon>
        <taxon>Paracoccaceae</taxon>
        <taxon>Paragemmobacter</taxon>
    </lineage>
</organism>
<protein>
    <submittedName>
        <fullName evidence="2">Uncharacterized protein</fullName>
    </submittedName>
</protein>
<keyword evidence="3" id="KW-1185">Reference proteome</keyword>
<sequence>MTPIWLIRMARWARNPPSPARVKLVVGVIALCLVVFGIEWLFGWPEALTPQKVKP</sequence>
<dbReference type="EMBL" id="JAAATX020000007">
    <property type="protein sequence ID" value="MBU9698434.1"/>
    <property type="molecule type" value="Genomic_DNA"/>
</dbReference>
<name>A0ABS6J3U2_9RHOB</name>
<evidence type="ECO:0000256" key="1">
    <source>
        <dbReference type="SAM" id="Phobius"/>
    </source>
</evidence>
<keyword evidence="1" id="KW-1133">Transmembrane helix</keyword>
<comment type="caution">
    <text evidence="2">The sequence shown here is derived from an EMBL/GenBank/DDBJ whole genome shotgun (WGS) entry which is preliminary data.</text>
</comment>
<dbReference type="Proteomes" id="UP000731907">
    <property type="component" value="Unassembled WGS sequence"/>
</dbReference>
<keyword evidence="1" id="KW-0472">Membrane</keyword>
<gene>
    <name evidence="2" type="ORF">GU927_011315</name>
</gene>
<accession>A0ABS6J3U2</accession>
<keyword evidence="1" id="KW-0812">Transmembrane</keyword>
<proteinExistence type="predicted"/>